<dbReference type="Proteomes" id="UP000010074">
    <property type="component" value="Chromosome"/>
</dbReference>
<dbReference type="AlphaFoldDB" id="K7ZE24"/>
<dbReference type="KEGG" id="bbat:Bdt_0379"/>
<dbReference type="EMBL" id="CP002930">
    <property type="protein sequence ID" value="AFY00087.1"/>
    <property type="molecule type" value="Genomic_DNA"/>
</dbReference>
<dbReference type="PATRIC" id="fig|1069642.3.peg.371"/>
<gene>
    <name evidence="2" type="ORF">Bdt_0379</name>
</gene>
<evidence type="ECO:0008006" key="4">
    <source>
        <dbReference type="Google" id="ProtNLM"/>
    </source>
</evidence>
<evidence type="ECO:0000313" key="3">
    <source>
        <dbReference type="Proteomes" id="UP000010074"/>
    </source>
</evidence>
<sequence length="214" mass="24351">MKYFRLILCFLSLSISLLAAKSVQAYIPQRGNVVATLSPYFFKTNYDGHEQGQNKMTTGISLVANGDVDNKGSLEIAAIYMNKTYFREDGNRTVAEKTQLMHITMGYRRWWTEPFSTSLALYTSYPMGLVDVLHNDFTPEEDMGTTARSTTETGLDLALQYELINRERFTIVAEGRYSYSLTKKSNEYADQYGASIGIRYFIQSKVASPKELRE</sequence>
<accession>K7ZE24</accession>
<dbReference type="HOGENOM" id="CLU_1286674_0_0_7"/>
<feature type="signal peptide" evidence="1">
    <location>
        <begin position="1"/>
        <end position="25"/>
    </location>
</feature>
<dbReference type="RefSeq" id="WP_015089571.1">
    <property type="nucleotide sequence ID" value="NC_019567.1"/>
</dbReference>
<organism evidence="2 3">
    <name type="scientific">Bdellovibrio bacteriovorus str. Tiberius</name>
    <dbReference type="NCBI Taxonomy" id="1069642"/>
    <lineage>
        <taxon>Bacteria</taxon>
        <taxon>Pseudomonadati</taxon>
        <taxon>Bdellovibrionota</taxon>
        <taxon>Bdellovibrionia</taxon>
        <taxon>Bdellovibrionales</taxon>
        <taxon>Pseudobdellovibrionaceae</taxon>
        <taxon>Bdellovibrio</taxon>
    </lineage>
</organism>
<dbReference type="STRING" id="1069642.Bdt_0379"/>
<reference evidence="2 3" key="1">
    <citation type="journal article" date="2012" name="BMC Genomics">
        <title>Genome analysis of a simultaneously predatory and prey-independent, novel Bdellovibrio bacteriovorus from the River Tiber, supports in silico predictions of both ancient and recent lateral gene transfer from diverse bacteria.</title>
        <authorList>
            <person name="Hobley L."/>
            <person name="Lerner T.R."/>
            <person name="Williams L.E."/>
            <person name="Lambert C."/>
            <person name="Till R."/>
            <person name="Milner D.S."/>
            <person name="Basford S.M."/>
            <person name="Capeness M.J."/>
            <person name="Fenton A.K."/>
            <person name="Atterbury R.J."/>
            <person name="Harris M.A."/>
            <person name="Sockett R.E."/>
        </authorList>
    </citation>
    <scope>NUCLEOTIDE SEQUENCE [LARGE SCALE GENOMIC DNA]</scope>
    <source>
        <strain evidence="2 3">Tiberius</strain>
    </source>
</reference>
<name>K7ZE24_BDEBC</name>
<dbReference type="OrthoDB" id="5291774at2"/>
<feature type="chain" id="PRO_5003914191" description="Outer membrane protein beta-barrel domain-containing protein" evidence="1">
    <location>
        <begin position="26"/>
        <end position="214"/>
    </location>
</feature>
<evidence type="ECO:0000313" key="2">
    <source>
        <dbReference type="EMBL" id="AFY00087.1"/>
    </source>
</evidence>
<keyword evidence="1" id="KW-0732">Signal</keyword>
<proteinExistence type="predicted"/>
<protein>
    <recommendedName>
        <fullName evidence="4">Outer membrane protein beta-barrel domain-containing protein</fullName>
    </recommendedName>
</protein>
<evidence type="ECO:0000256" key="1">
    <source>
        <dbReference type="SAM" id="SignalP"/>
    </source>
</evidence>